<sequence length="824" mass="89908">MRRGLRGRDRKAEQGLGRRLIRHTFRIFHHLMKKGWRPTPVRVMVNAIRCSMNWRNSEYASAKDGSGSEGRNTREGKPMTSMWKAALLAGAAWSTIAGAASAQQAPAADNSVSVDEVTVTARRREENLKDVPVAVSAFSAEKLERSGGTDITVLSQTTPNITVQTARGSNSTLISYIRGVGQQDPLWGYEPGVGLYVDDVYIYRPQGAVLDIFDVERIEVLRGPQGTLYGRNTIGGAIKYVTKRLGDEASAKIKGTYGSYNQTDVLVSGQAPVGGGLSVGGSYALYKRDGYGSNLTTGAEHYNKDVEAFRLSAEYQPTEDLFFRLAYDKVVDDSNARHGHRELPALVGGYQVLDVYDTQAGLGDKNHVMTKGVSLTAQWNATDTVTLKSITASRRGHTDTVIDFDGTPLPTLDVPATYDDRSFSQELQAVYSDENVQGVFGLYYMNSQASGEFDTIAGNLGVAIANGGKVNTQSFAAFFDFSANLTDKFKVSLGARATRDAKRANVYRFFYLGATRTPYQGGTPRPILQTRTNYNAEKTFEQFTPRISASYDLNDDLTTYVSFSKGYKSGGWDMRGDAFITPQTVNGYRPEVVKTYEAGLKGYMFDRRVSFSSAAFLSKYTDQQVTTQVVVPSGIASSVDNAGASTLYGVEFEANAKLSANLSANVALGYIHAEYDTFSRFVPAGAPNPLNPSTTLATGQIVNVADLYGFQNTPEWTGNISLTWRGELAGGDLAITPMVSYRDAYQQFEQPLPQLDQKAFTLVDLTAQWTAPGGRYKLALTGKNLTNEKYRTGGYNFGVPTYNNAVIGFYGPPRTVAASIEVAF</sequence>
<keyword evidence="15" id="KW-0675">Receptor</keyword>
<evidence type="ECO:0000256" key="7">
    <source>
        <dbReference type="ARBA" id="ARBA00023065"/>
    </source>
</evidence>
<evidence type="ECO:0000256" key="11">
    <source>
        <dbReference type="PROSITE-ProRule" id="PRU01360"/>
    </source>
</evidence>
<evidence type="ECO:0000256" key="12">
    <source>
        <dbReference type="RuleBase" id="RU003357"/>
    </source>
</evidence>
<dbReference type="EMBL" id="NCDQ01000134">
    <property type="protein sequence ID" value="OYX03608.1"/>
    <property type="molecule type" value="Genomic_DNA"/>
</dbReference>
<dbReference type="PANTHER" id="PTHR32552">
    <property type="entry name" value="FERRICHROME IRON RECEPTOR-RELATED"/>
    <property type="match status" value="1"/>
</dbReference>
<comment type="caution">
    <text evidence="15">The sequence shown here is derived from an EMBL/GenBank/DDBJ whole genome shotgun (WGS) entry which is preliminary data.</text>
</comment>
<dbReference type="Proteomes" id="UP000215616">
    <property type="component" value="Unassembled WGS sequence"/>
</dbReference>
<keyword evidence="7" id="KW-0406">Ion transport</keyword>
<keyword evidence="2 11" id="KW-0813">Transport</keyword>
<accession>A0A258D767</accession>
<keyword evidence="8 12" id="KW-0798">TonB box</keyword>
<evidence type="ECO:0000256" key="5">
    <source>
        <dbReference type="ARBA" id="ARBA00022692"/>
    </source>
</evidence>
<gene>
    <name evidence="15" type="ORF">B7Z12_09720</name>
</gene>
<dbReference type="Pfam" id="PF07715">
    <property type="entry name" value="Plug"/>
    <property type="match status" value="1"/>
</dbReference>
<protein>
    <submittedName>
        <fullName evidence="15">TonB-dependent receptor</fullName>
    </submittedName>
</protein>
<reference evidence="15 16" key="1">
    <citation type="submission" date="2017-03" db="EMBL/GenBank/DDBJ databases">
        <title>Lifting the veil on microbial sulfur biogeochemistry in mining wastewaters.</title>
        <authorList>
            <person name="Kantor R.S."/>
            <person name="Colenbrander Nelson T."/>
            <person name="Marshall S."/>
            <person name="Bennett D."/>
            <person name="Apte S."/>
            <person name="Camacho D."/>
            <person name="Thomas B.C."/>
            <person name="Warren L.A."/>
            <person name="Banfield J.F."/>
        </authorList>
    </citation>
    <scope>NUCLEOTIDE SEQUENCE [LARGE SCALE GENOMIC DNA]</scope>
    <source>
        <strain evidence="15">32-67-7</strain>
    </source>
</reference>
<evidence type="ECO:0000259" key="13">
    <source>
        <dbReference type="Pfam" id="PF00593"/>
    </source>
</evidence>
<dbReference type="InterPro" id="IPR000531">
    <property type="entry name" value="Beta-barrel_TonB"/>
</dbReference>
<evidence type="ECO:0000256" key="3">
    <source>
        <dbReference type="ARBA" id="ARBA00022452"/>
    </source>
</evidence>
<proteinExistence type="inferred from homology"/>
<keyword evidence="5 11" id="KW-0812">Transmembrane</keyword>
<evidence type="ECO:0000256" key="8">
    <source>
        <dbReference type="ARBA" id="ARBA00023077"/>
    </source>
</evidence>
<evidence type="ECO:0000256" key="6">
    <source>
        <dbReference type="ARBA" id="ARBA00023004"/>
    </source>
</evidence>
<feature type="domain" description="TonB-dependent receptor plug" evidence="14">
    <location>
        <begin position="128"/>
        <end position="237"/>
    </location>
</feature>
<dbReference type="InterPro" id="IPR036942">
    <property type="entry name" value="Beta-barrel_TonB_sf"/>
</dbReference>
<dbReference type="PROSITE" id="PS52016">
    <property type="entry name" value="TONB_DEPENDENT_REC_3"/>
    <property type="match status" value="1"/>
</dbReference>
<dbReference type="InterPro" id="IPR039426">
    <property type="entry name" value="TonB-dep_rcpt-like"/>
</dbReference>
<keyword evidence="6" id="KW-0408">Iron</keyword>
<dbReference type="GO" id="GO:0009279">
    <property type="term" value="C:cell outer membrane"/>
    <property type="evidence" value="ECO:0007669"/>
    <property type="project" value="UniProtKB-SubCell"/>
</dbReference>
<dbReference type="AlphaFoldDB" id="A0A258D767"/>
<evidence type="ECO:0000256" key="9">
    <source>
        <dbReference type="ARBA" id="ARBA00023136"/>
    </source>
</evidence>
<dbReference type="Gene3D" id="2.40.170.20">
    <property type="entry name" value="TonB-dependent receptor, beta-barrel domain"/>
    <property type="match status" value="1"/>
</dbReference>
<keyword evidence="3 11" id="KW-1134">Transmembrane beta strand</keyword>
<dbReference type="PANTHER" id="PTHR32552:SF81">
    <property type="entry name" value="TONB-DEPENDENT OUTER MEMBRANE RECEPTOR"/>
    <property type="match status" value="1"/>
</dbReference>
<comment type="similarity">
    <text evidence="11 12">Belongs to the TonB-dependent receptor family.</text>
</comment>
<evidence type="ECO:0000259" key="14">
    <source>
        <dbReference type="Pfam" id="PF07715"/>
    </source>
</evidence>
<dbReference type="InterPro" id="IPR012910">
    <property type="entry name" value="Plug_dom"/>
</dbReference>
<evidence type="ECO:0000256" key="4">
    <source>
        <dbReference type="ARBA" id="ARBA00022496"/>
    </source>
</evidence>
<evidence type="ECO:0000256" key="2">
    <source>
        <dbReference type="ARBA" id="ARBA00022448"/>
    </source>
</evidence>
<evidence type="ECO:0000313" key="15">
    <source>
        <dbReference type="EMBL" id="OYX03608.1"/>
    </source>
</evidence>
<keyword evidence="10 11" id="KW-0998">Cell outer membrane</keyword>
<dbReference type="SUPFAM" id="SSF56935">
    <property type="entry name" value="Porins"/>
    <property type="match status" value="1"/>
</dbReference>
<dbReference type="Pfam" id="PF00593">
    <property type="entry name" value="TonB_dep_Rec_b-barrel"/>
    <property type="match status" value="1"/>
</dbReference>
<organism evidence="15 16">
    <name type="scientific">Caulobacter vibrioides</name>
    <name type="common">Caulobacter crescentus</name>
    <dbReference type="NCBI Taxonomy" id="155892"/>
    <lineage>
        <taxon>Bacteria</taxon>
        <taxon>Pseudomonadati</taxon>
        <taxon>Pseudomonadota</taxon>
        <taxon>Alphaproteobacteria</taxon>
        <taxon>Caulobacterales</taxon>
        <taxon>Caulobacteraceae</taxon>
        <taxon>Caulobacter</taxon>
    </lineage>
</organism>
<keyword evidence="9 11" id="KW-0472">Membrane</keyword>
<name>A0A258D767_CAUVI</name>
<keyword evidence="4" id="KW-0410">Iron transport</keyword>
<dbReference type="GO" id="GO:0006826">
    <property type="term" value="P:iron ion transport"/>
    <property type="evidence" value="ECO:0007669"/>
    <property type="project" value="UniProtKB-KW"/>
</dbReference>
<dbReference type="CDD" id="cd01347">
    <property type="entry name" value="ligand_gated_channel"/>
    <property type="match status" value="1"/>
</dbReference>
<feature type="domain" description="TonB-dependent receptor-like beta-barrel" evidence="13">
    <location>
        <begin position="357"/>
        <end position="785"/>
    </location>
</feature>
<comment type="subcellular location">
    <subcellularLocation>
        <location evidence="1 11">Cell outer membrane</location>
        <topology evidence="1 11">Multi-pass membrane protein</topology>
    </subcellularLocation>
</comment>
<evidence type="ECO:0000313" key="16">
    <source>
        <dbReference type="Proteomes" id="UP000215616"/>
    </source>
</evidence>
<evidence type="ECO:0000256" key="10">
    <source>
        <dbReference type="ARBA" id="ARBA00023237"/>
    </source>
</evidence>
<evidence type="ECO:0000256" key="1">
    <source>
        <dbReference type="ARBA" id="ARBA00004571"/>
    </source>
</evidence>